<comment type="function">
    <text evidence="2">May mediate accelerated ATP-independent bidirectional transbilayer migration of phospholipids upon binding calcium ions that results in a loss of phospholipid asymmetry in the plasma membrane.</text>
</comment>
<sequence>MSDLSLSLYFGEEEQTRTRPPAADCESIYGLLPTPFDSAFPLDAYNYGRKNKPPTSSFYDRLKDLRDANRIFVKPCIKPIIRYLDQKCQFEVLNAQGEPIYFVLDTTDAWASTIFEGQGTKPFNVMILDYDYSEVKGPPNSYATGLPNCPDFDVVLPDEVSLMGRITKQWIVFGKASDGALPEDTYSLSFHPNMDLRTKCLLLSIVFMLDYQFYHKTVQSGVSRKCWTFFILGFASLVIILYILLSEIKKNKTLHMTHKMDDFGFNVTTTQVPETSSIITLDENDVVVDNS</sequence>
<comment type="cofactor">
    <cofactor evidence="2">
        <name>Ca(2+)</name>
        <dbReference type="ChEBI" id="CHEBI:29108"/>
    </cofactor>
</comment>
<keyword evidence="2" id="KW-1133">Transmembrane helix</keyword>
<dbReference type="EMBL" id="LNIX01000008">
    <property type="protein sequence ID" value="OXA51160.1"/>
    <property type="molecule type" value="Genomic_DNA"/>
</dbReference>
<dbReference type="GO" id="GO:0017128">
    <property type="term" value="F:phospholipid scramblase activity"/>
    <property type="evidence" value="ECO:0007669"/>
    <property type="project" value="InterPro"/>
</dbReference>
<dbReference type="Proteomes" id="UP000198287">
    <property type="component" value="Unassembled WGS sequence"/>
</dbReference>
<keyword evidence="2" id="KW-0812">Transmembrane</keyword>
<keyword evidence="2" id="KW-0106">Calcium</keyword>
<dbReference type="PANTHER" id="PTHR23248">
    <property type="entry name" value="PHOSPHOLIPID SCRAMBLASE-RELATED"/>
    <property type="match status" value="1"/>
</dbReference>
<gene>
    <name evidence="3" type="ORF">Fcan01_13920</name>
</gene>
<name>A0A226E1I9_FOLCA</name>
<keyword evidence="4" id="KW-1185">Reference proteome</keyword>
<keyword evidence="2" id="KW-0564">Palmitate</keyword>
<organism evidence="3 4">
    <name type="scientific">Folsomia candida</name>
    <name type="common">Springtail</name>
    <dbReference type="NCBI Taxonomy" id="158441"/>
    <lineage>
        <taxon>Eukaryota</taxon>
        <taxon>Metazoa</taxon>
        <taxon>Ecdysozoa</taxon>
        <taxon>Arthropoda</taxon>
        <taxon>Hexapoda</taxon>
        <taxon>Collembola</taxon>
        <taxon>Entomobryomorpha</taxon>
        <taxon>Isotomoidea</taxon>
        <taxon>Isotomidae</taxon>
        <taxon>Proisotominae</taxon>
        <taxon>Folsomia</taxon>
    </lineage>
</organism>
<dbReference type="GO" id="GO:0005886">
    <property type="term" value="C:plasma membrane"/>
    <property type="evidence" value="ECO:0007669"/>
    <property type="project" value="TreeGrafter"/>
</dbReference>
<dbReference type="Pfam" id="PF03803">
    <property type="entry name" value="Scramblase"/>
    <property type="match status" value="1"/>
</dbReference>
<dbReference type="OrthoDB" id="444338at2759"/>
<dbReference type="AlphaFoldDB" id="A0A226E1I9"/>
<comment type="caution">
    <text evidence="3">The sequence shown here is derived from an EMBL/GenBank/DDBJ whole genome shotgun (WGS) entry which is preliminary data.</text>
</comment>
<evidence type="ECO:0000256" key="1">
    <source>
        <dbReference type="ARBA" id="ARBA00005350"/>
    </source>
</evidence>
<comment type="similarity">
    <text evidence="1 2">Belongs to the phospholipid scramblase family.</text>
</comment>
<evidence type="ECO:0000256" key="2">
    <source>
        <dbReference type="RuleBase" id="RU363116"/>
    </source>
</evidence>
<dbReference type="InterPro" id="IPR005552">
    <property type="entry name" value="Scramblase"/>
</dbReference>
<keyword evidence="2" id="KW-0472">Membrane</keyword>
<feature type="transmembrane region" description="Helical" evidence="2">
    <location>
        <begin position="227"/>
        <end position="245"/>
    </location>
</feature>
<evidence type="ECO:0000313" key="3">
    <source>
        <dbReference type="EMBL" id="OXA51160.1"/>
    </source>
</evidence>
<reference evidence="3 4" key="1">
    <citation type="submission" date="2015-12" db="EMBL/GenBank/DDBJ databases">
        <title>The genome of Folsomia candida.</title>
        <authorList>
            <person name="Faddeeva A."/>
            <person name="Derks M.F."/>
            <person name="Anvar Y."/>
            <person name="Smit S."/>
            <person name="Van Straalen N."/>
            <person name="Roelofs D."/>
        </authorList>
    </citation>
    <scope>NUCLEOTIDE SEQUENCE [LARGE SCALE GENOMIC DNA]</scope>
    <source>
        <strain evidence="3 4">VU population</strain>
        <tissue evidence="3">Whole body</tissue>
    </source>
</reference>
<proteinExistence type="inferred from homology"/>
<dbReference type="PANTHER" id="PTHR23248:SF9">
    <property type="entry name" value="PHOSPHOLIPID SCRAMBLASE"/>
    <property type="match status" value="1"/>
</dbReference>
<evidence type="ECO:0000313" key="4">
    <source>
        <dbReference type="Proteomes" id="UP000198287"/>
    </source>
</evidence>
<protein>
    <recommendedName>
        <fullName evidence="2">Phospholipid scramblase</fullName>
    </recommendedName>
</protein>
<accession>A0A226E1I9</accession>
<keyword evidence="2" id="KW-0449">Lipoprotein</keyword>